<reference evidence="2 3" key="1">
    <citation type="submission" date="2023-01" db="EMBL/GenBank/DDBJ databases">
        <title>Novel diversity within Roseofilum (Cyanobacteria; Desertifilaceae) from marine benthic mats with descriptions of four novel species.</title>
        <authorList>
            <person name="Wang Y."/>
            <person name="Berthold D.E."/>
            <person name="Hu J."/>
            <person name="Lefler F.W."/>
            <person name="Laughinghouse H.D. IV."/>
        </authorList>
    </citation>
    <scope>NUCLEOTIDE SEQUENCE [LARGE SCALE GENOMIC DNA]</scope>
    <source>
        <strain evidence="2 3">BLCC-M143</strain>
    </source>
</reference>
<keyword evidence="3" id="KW-1185">Reference proteome</keyword>
<dbReference type="Pfam" id="PF19975">
    <property type="entry name" value="DO-GTPase1"/>
    <property type="match status" value="1"/>
</dbReference>
<comment type="caution">
    <text evidence="2">The sequence shown here is derived from an EMBL/GenBank/DDBJ whole genome shotgun (WGS) entry which is preliminary data.</text>
</comment>
<name>A0ABT7C4K8_9CYAN</name>
<evidence type="ECO:0000313" key="2">
    <source>
        <dbReference type="EMBL" id="MDJ1185884.1"/>
    </source>
</evidence>
<evidence type="ECO:0000313" key="3">
    <source>
        <dbReference type="Proteomes" id="UP001232992"/>
    </source>
</evidence>
<dbReference type="InterPro" id="IPR045530">
    <property type="entry name" value="DO-GTPase1"/>
</dbReference>
<dbReference type="EMBL" id="JAQOSQ010000058">
    <property type="protein sequence ID" value="MDJ1185884.1"/>
    <property type="molecule type" value="Genomic_DNA"/>
</dbReference>
<feature type="non-terminal residue" evidence="2">
    <location>
        <position position="211"/>
    </location>
</feature>
<protein>
    <recommendedName>
        <fullName evidence="1">Double-GTPase 1 domain-containing protein</fullName>
    </recommendedName>
</protein>
<dbReference type="Proteomes" id="UP001232992">
    <property type="component" value="Unassembled WGS sequence"/>
</dbReference>
<gene>
    <name evidence="2" type="ORF">PMH09_22130</name>
</gene>
<evidence type="ECO:0000259" key="1">
    <source>
        <dbReference type="Pfam" id="PF19975"/>
    </source>
</evidence>
<accession>A0ABT7C4K8</accession>
<feature type="domain" description="Double-GTPase 1" evidence="1">
    <location>
        <begin position="6"/>
        <end position="148"/>
    </location>
</feature>
<sequence length="211" mass="24195">MSSISIIGTRTCGKTTYLAALARFPHQDKYPGLEVNPIGSDAEELIDMADSIIRQGQAIPGNPREESRRDYEFDIKIPKLTESIRLLVKDSAGELFDDLPLKREQWPSDLRDFVEELCQATGWIVITDWIKGADTRIYKPALQNLLKELNFKETNNKDMLRKRIAVVMSKCERGEAWTGRLDPGEDLFRLRMPATYKELQLSKHLPQRIGF</sequence>
<dbReference type="RefSeq" id="WP_283760519.1">
    <property type="nucleotide sequence ID" value="NZ_JAQOSQ010000058.1"/>
</dbReference>
<organism evidence="2 3">
    <name type="scientific">Roseofilum casamattae BLCC-M143</name>
    <dbReference type="NCBI Taxonomy" id="3022442"/>
    <lineage>
        <taxon>Bacteria</taxon>
        <taxon>Bacillati</taxon>
        <taxon>Cyanobacteriota</taxon>
        <taxon>Cyanophyceae</taxon>
        <taxon>Desertifilales</taxon>
        <taxon>Desertifilaceae</taxon>
        <taxon>Roseofilum</taxon>
        <taxon>Roseofilum casamattae</taxon>
    </lineage>
</organism>
<proteinExistence type="predicted"/>